<dbReference type="PANTHER" id="PTHR24422:SF19">
    <property type="entry name" value="CHEMOTAXIS PROTEIN METHYLTRANSFERASE"/>
    <property type="match status" value="1"/>
</dbReference>
<dbReference type="RefSeq" id="WP_245880889.1">
    <property type="nucleotide sequence ID" value="NZ_CP028339.1"/>
</dbReference>
<comment type="function">
    <text evidence="5">Methylation of the membrane-bound methyl-accepting chemotaxis proteins (MCP) to form gamma-glutamyl methyl ester residues in MCP.</text>
</comment>
<dbReference type="InterPro" id="IPR000780">
    <property type="entry name" value="CheR_MeTrfase"/>
</dbReference>
<evidence type="ECO:0000313" key="9">
    <source>
        <dbReference type="Proteomes" id="UP000241885"/>
    </source>
</evidence>
<dbReference type="PIRSF" id="PIRSF000410">
    <property type="entry name" value="CheR"/>
    <property type="match status" value="1"/>
</dbReference>
<dbReference type="SMART" id="SM00138">
    <property type="entry name" value="MeTrc"/>
    <property type="match status" value="1"/>
</dbReference>
<keyword evidence="2 5" id="KW-0489">Methyltransferase</keyword>
<organism evidence="8 9">
    <name type="scientific">Thauera aromatica K172</name>
    <dbReference type="NCBI Taxonomy" id="44139"/>
    <lineage>
        <taxon>Bacteria</taxon>
        <taxon>Pseudomonadati</taxon>
        <taxon>Pseudomonadota</taxon>
        <taxon>Betaproteobacteria</taxon>
        <taxon>Rhodocyclales</taxon>
        <taxon>Zoogloeaceae</taxon>
        <taxon>Thauera</taxon>
    </lineage>
</organism>
<dbReference type="InterPro" id="IPR036804">
    <property type="entry name" value="CheR_N_sf"/>
</dbReference>
<dbReference type="InterPro" id="IPR029063">
    <property type="entry name" value="SAM-dependent_MTases_sf"/>
</dbReference>
<dbReference type="Gene3D" id="3.40.50.150">
    <property type="entry name" value="Vaccinia Virus protein VP39"/>
    <property type="match status" value="1"/>
</dbReference>
<feature type="binding site" evidence="6">
    <location>
        <position position="98"/>
    </location>
    <ligand>
        <name>S-adenosyl-L-methionine</name>
        <dbReference type="ChEBI" id="CHEBI:59789"/>
    </ligand>
</feature>
<dbReference type="GO" id="GO:0032259">
    <property type="term" value="P:methylation"/>
    <property type="evidence" value="ECO:0007669"/>
    <property type="project" value="UniProtKB-KW"/>
</dbReference>
<evidence type="ECO:0000259" key="7">
    <source>
        <dbReference type="PROSITE" id="PS50123"/>
    </source>
</evidence>
<dbReference type="CDD" id="cd02440">
    <property type="entry name" value="AdoMet_MTases"/>
    <property type="match status" value="1"/>
</dbReference>
<dbReference type="EC" id="2.1.1.80" evidence="5"/>
<dbReference type="Pfam" id="PF01739">
    <property type="entry name" value="CheR"/>
    <property type="match status" value="1"/>
</dbReference>
<dbReference type="PROSITE" id="PS50123">
    <property type="entry name" value="CHER"/>
    <property type="match status" value="1"/>
</dbReference>
<feature type="domain" description="CheR-type methyltransferase" evidence="7">
    <location>
        <begin position="22"/>
        <end position="294"/>
    </location>
</feature>
<accession>A0A2R4BP83</accession>
<sequence length="299" mass="33837">MAPLSGTAAAGARQDAHPTSAQARREFIFTRHDFERVRRLIYKVSGIALSECKRNLVYGRLARRLRATGLQSFGEYLDRIEAGKDPEVEAFINALTTNLTAFFREAHHFPVLAEHAARHRESRPYRVWSSACSTGEEPYSIAITLAERTDGLPSSVQILASDLDTQVLGIAHQGVYPVDRVRSISPERLRRFFQEGYGRNAGHVRIRREIAEKVRFLQVNLLESSWPIEPGLDVIFCRNVMIYFDKPTQRELLKRFQHLLRPDGLLICGHSESLMHSTDLFRNLGKTVYAPVGGASPPR</sequence>
<dbReference type="InterPro" id="IPR022641">
    <property type="entry name" value="CheR_N"/>
</dbReference>
<reference evidence="8 9" key="1">
    <citation type="submission" date="2018-03" db="EMBL/GenBank/DDBJ databases">
        <title>Complete genome sequence of Thauera aromatica, a model organism for studying aromatic compound degradation under denitrifying conditions.</title>
        <authorList>
            <person name="Lo H.-Y."/>
            <person name="Goris T."/>
            <person name="Boll M."/>
            <person name="Mueller J.A."/>
        </authorList>
    </citation>
    <scope>NUCLEOTIDE SEQUENCE [LARGE SCALE GENOMIC DNA]</scope>
    <source>
        <strain evidence="8 9">K172</strain>
    </source>
</reference>
<feature type="binding site" evidence="6">
    <location>
        <position position="104"/>
    </location>
    <ligand>
        <name>S-adenosyl-L-methionine</name>
        <dbReference type="ChEBI" id="CHEBI:59789"/>
    </ligand>
</feature>
<dbReference type="Pfam" id="PF03705">
    <property type="entry name" value="CheR_N"/>
    <property type="match status" value="1"/>
</dbReference>
<evidence type="ECO:0000256" key="3">
    <source>
        <dbReference type="ARBA" id="ARBA00022679"/>
    </source>
</evidence>
<keyword evidence="3 5" id="KW-0808">Transferase</keyword>
<dbReference type="Proteomes" id="UP000241885">
    <property type="component" value="Chromosome"/>
</dbReference>
<keyword evidence="4 5" id="KW-0949">S-adenosyl-L-methionine</keyword>
<dbReference type="InterPro" id="IPR026024">
    <property type="entry name" value="Chemotaxis_MeTrfase_CheR"/>
</dbReference>
<evidence type="ECO:0000256" key="4">
    <source>
        <dbReference type="ARBA" id="ARBA00022691"/>
    </source>
</evidence>
<evidence type="ECO:0000256" key="5">
    <source>
        <dbReference type="PIRNR" id="PIRNR000410"/>
    </source>
</evidence>
<evidence type="ECO:0000313" key="8">
    <source>
        <dbReference type="EMBL" id="AVR89148.1"/>
    </source>
</evidence>
<dbReference type="InterPro" id="IPR022642">
    <property type="entry name" value="CheR_C"/>
</dbReference>
<protein>
    <recommendedName>
        <fullName evidence="5">Chemotaxis protein methyltransferase</fullName>
        <ecNumber evidence="5">2.1.1.80</ecNumber>
    </recommendedName>
</protein>
<feature type="binding site" evidence="6">
    <location>
        <begin position="220"/>
        <end position="221"/>
    </location>
    <ligand>
        <name>S-adenosyl-L-methionine</name>
        <dbReference type="ChEBI" id="CHEBI:59789"/>
    </ligand>
</feature>
<feature type="binding site" evidence="6">
    <location>
        <position position="100"/>
    </location>
    <ligand>
        <name>S-adenosyl-L-methionine</name>
        <dbReference type="ChEBI" id="CHEBI:59789"/>
    </ligand>
</feature>
<feature type="binding site" evidence="6">
    <location>
        <begin position="238"/>
        <end position="239"/>
    </location>
    <ligand>
        <name>S-adenosyl-L-methionine</name>
        <dbReference type="ChEBI" id="CHEBI:59789"/>
    </ligand>
</feature>
<name>A0A2R4BP83_THAAR</name>
<evidence type="ECO:0000256" key="6">
    <source>
        <dbReference type="PIRSR" id="PIRSR000410-1"/>
    </source>
</evidence>
<dbReference type="SUPFAM" id="SSF53335">
    <property type="entry name" value="S-adenosyl-L-methionine-dependent methyltransferases"/>
    <property type="match status" value="1"/>
</dbReference>
<dbReference type="KEGG" id="tak:Tharo_2250"/>
<dbReference type="EMBL" id="CP028339">
    <property type="protein sequence ID" value="AVR89148.1"/>
    <property type="molecule type" value="Genomic_DNA"/>
</dbReference>
<comment type="catalytic activity">
    <reaction evidence="1 5">
        <text>L-glutamyl-[protein] + S-adenosyl-L-methionine = [protein]-L-glutamate 5-O-methyl ester + S-adenosyl-L-homocysteine</text>
        <dbReference type="Rhea" id="RHEA:24452"/>
        <dbReference type="Rhea" id="RHEA-COMP:10208"/>
        <dbReference type="Rhea" id="RHEA-COMP:10311"/>
        <dbReference type="ChEBI" id="CHEBI:29973"/>
        <dbReference type="ChEBI" id="CHEBI:57856"/>
        <dbReference type="ChEBI" id="CHEBI:59789"/>
        <dbReference type="ChEBI" id="CHEBI:82795"/>
        <dbReference type="EC" id="2.1.1.80"/>
    </reaction>
</comment>
<dbReference type="PANTHER" id="PTHR24422">
    <property type="entry name" value="CHEMOTAXIS PROTEIN METHYLTRANSFERASE"/>
    <property type="match status" value="1"/>
</dbReference>
<keyword evidence="9" id="KW-1185">Reference proteome</keyword>
<dbReference type="PRINTS" id="PR00996">
    <property type="entry name" value="CHERMTFRASE"/>
</dbReference>
<feature type="binding site" evidence="6">
    <location>
        <position position="162"/>
    </location>
    <ligand>
        <name>S-adenosyl-L-methionine</name>
        <dbReference type="ChEBI" id="CHEBI:59789"/>
    </ligand>
</feature>
<proteinExistence type="predicted"/>
<dbReference type="SUPFAM" id="SSF47757">
    <property type="entry name" value="Chemotaxis receptor methyltransferase CheR, N-terminal domain"/>
    <property type="match status" value="1"/>
</dbReference>
<dbReference type="GO" id="GO:0008983">
    <property type="term" value="F:protein-glutamate O-methyltransferase activity"/>
    <property type="evidence" value="ECO:0007669"/>
    <property type="project" value="UniProtKB-EC"/>
</dbReference>
<evidence type="ECO:0000256" key="1">
    <source>
        <dbReference type="ARBA" id="ARBA00001541"/>
    </source>
</evidence>
<dbReference type="InterPro" id="IPR050903">
    <property type="entry name" value="Bact_Chemotaxis_MeTrfase"/>
</dbReference>
<feature type="binding site" evidence="6">
    <location>
        <position position="137"/>
    </location>
    <ligand>
        <name>S-adenosyl-L-methionine</name>
        <dbReference type="ChEBI" id="CHEBI:59789"/>
    </ligand>
</feature>
<gene>
    <name evidence="8" type="ORF">Tharo_2250</name>
</gene>
<dbReference type="AlphaFoldDB" id="A0A2R4BP83"/>
<dbReference type="Gene3D" id="1.10.155.10">
    <property type="entry name" value="Chemotaxis receptor methyltransferase CheR, N-terminal domain"/>
    <property type="match status" value="1"/>
</dbReference>
<evidence type="ECO:0000256" key="2">
    <source>
        <dbReference type="ARBA" id="ARBA00022603"/>
    </source>
</evidence>